<dbReference type="InterPro" id="IPR035906">
    <property type="entry name" value="MetI-like_sf"/>
</dbReference>
<feature type="transmembrane region" description="Helical" evidence="7">
    <location>
        <begin position="113"/>
        <end position="133"/>
    </location>
</feature>
<dbReference type="Gene3D" id="1.10.3720.10">
    <property type="entry name" value="MetI-like"/>
    <property type="match status" value="1"/>
</dbReference>
<feature type="transmembrane region" description="Helical" evidence="7">
    <location>
        <begin position="186"/>
        <end position="209"/>
    </location>
</feature>
<dbReference type="RefSeq" id="WP_210045424.1">
    <property type="nucleotide sequence ID" value="NZ_JBHLVU010000010.1"/>
</dbReference>
<dbReference type="PANTHER" id="PTHR43744">
    <property type="entry name" value="ABC TRANSPORTER PERMEASE PROTEIN MG189-RELATED-RELATED"/>
    <property type="match status" value="1"/>
</dbReference>
<protein>
    <submittedName>
        <fullName evidence="9">Carbohydrate ABC transporter permease</fullName>
    </submittedName>
</protein>
<keyword evidence="3" id="KW-1003">Cell membrane</keyword>
<dbReference type="EMBL" id="JAHZIK010000296">
    <property type="protein sequence ID" value="MBW7455063.1"/>
    <property type="molecule type" value="Genomic_DNA"/>
</dbReference>
<organism evidence="9 10">
    <name type="scientific">Paenibacillus sepulcri</name>
    <dbReference type="NCBI Taxonomy" id="359917"/>
    <lineage>
        <taxon>Bacteria</taxon>
        <taxon>Bacillati</taxon>
        <taxon>Bacillota</taxon>
        <taxon>Bacilli</taxon>
        <taxon>Bacillales</taxon>
        <taxon>Paenibacillaceae</taxon>
        <taxon>Paenibacillus</taxon>
    </lineage>
</organism>
<feature type="transmembrane region" description="Helical" evidence="7">
    <location>
        <begin position="82"/>
        <end position="101"/>
    </location>
</feature>
<feature type="domain" description="ABC transmembrane type-1" evidence="8">
    <location>
        <begin position="78"/>
        <end position="272"/>
    </location>
</feature>
<dbReference type="Proteomes" id="UP001519887">
    <property type="component" value="Unassembled WGS sequence"/>
</dbReference>
<name>A0ABS7C2C0_9BACL</name>
<feature type="transmembrane region" description="Helical" evidence="7">
    <location>
        <begin position="14"/>
        <end position="35"/>
    </location>
</feature>
<dbReference type="InterPro" id="IPR000515">
    <property type="entry name" value="MetI-like"/>
</dbReference>
<reference evidence="9 10" key="1">
    <citation type="submission" date="2021-07" db="EMBL/GenBank/DDBJ databases">
        <title>Paenibacillus radiodurans sp. nov., isolated from the southeastern edge of Tengger Desert.</title>
        <authorList>
            <person name="Zhang G."/>
        </authorList>
    </citation>
    <scope>NUCLEOTIDE SEQUENCE [LARGE SCALE GENOMIC DNA]</scope>
    <source>
        <strain evidence="9 10">CCM 7311</strain>
    </source>
</reference>
<comment type="similarity">
    <text evidence="7">Belongs to the binding-protein-dependent transport system permease family.</text>
</comment>
<accession>A0ABS7C2C0</accession>
<keyword evidence="10" id="KW-1185">Reference proteome</keyword>
<keyword evidence="5 7" id="KW-1133">Transmembrane helix</keyword>
<evidence type="ECO:0000313" key="9">
    <source>
        <dbReference type="EMBL" id="MBW7455063.1"/>
    </source>
</evidence>
<evidence type="ECO:0000313" key="10">
    <source>
        <dbReference type="Proteomes" id="UP001519887"/>
    </source>
</evidence>
<sequence>MSGIKIKESPSDRIFLGLIYAVLILILIIVAYPLLNVLSSSFSDSNAVVAGRVSIFPVEPTLAAYKAIFASSQLLTGYLNSIFYTIAGFLFQVSLTVMVAYPLARKQLYGRGLITGLLVFTMFFGGGLIPTYLVVKSLGILDTRWALILPGALAVFQVIVARTFFQTSVPDELYEAAELDGCSEIGIFWRIVLPLAKPILAVLVLIYGVNNWNAYFDAMIYLNSDHLFPLQLILRNILILNTQPGKIMADPERMMALQEIAALLKYALIVVASLPVLIFYPFIQKYFVKGMMIGSLKG</sequence>
<comment type="caution">
    <text evidence="9">The sequence shown here is derived from an EMBL/GenBank/DDBJ whole genome shotgun (WGS) entry which is preliminary data.</text>
</comment>
<proteinExistence type="inferred from homology"/>
<gene>
    <name evidence="9" type="ORF">K0U00_13565</name>
</gene>
<keyword evidence="6 7" id="KW-0472">Membrane</keyword>
<dbReference type="PROSITE" id="PS50928">
    <property type="entry name" value="ABC_TM1"/>
    <property type="match status" value="1"/>
</dbReference>
<evidence type="ECO:0000256" key="2">
    <source>
        <dbReference type="ARBA" id="ARBA00022448"/>
    </source>
</evidence>
<dbReference type="Pfam" id="PF00528">
    <property type="entry name" value="BPD_transp_1"/>
    <property type="match status" value="1"/>
</dbReference>
<evidence type="ECO:0000256" key="5">
    <source>
        <dbReference type="ARBA" id="ARBA00022989"/>
    </source>
</evidence>
<evidence type="ECO:0000259" key="8">
    <source>
        <dbReference type="PROSITE" id="PS50928"/>
    </source>
</evidence>
<keyword evidence="4 7" id="KW-0812">Transmembrane</keyword>
<feature type="transmembrane region" description="Helical" evidence="7">
    <location>
        <begin position="263"/>
        <end position="283"/>
    </location>
</feature>
<dbReference type="CDD" id="cd06261">
    <property type="entry name" value="TM_PBP2"/>
    <property type="match status" value="1"/>
</dbReference>
<dbReference type="SUPFAM" id="SSF161098">
    <property type="entry name" value="MetI-like"/>
    <property type="match status" value="1"/>
</dbReference>
<dbReference type="PANTHER" id="PTHR43744:SF9">
    <property type="entry name" value="POLYGALACTURONAN_RHAMNOGALACTURONAN TRANSPORT SYSTEM PERMEASE PROTEIN YTCP"/>
    <property type="match status" value="1"/>
</dbReference>
<keyword evidence="2 7" id="KW-0813">Transport</keyword>
<feature type="transmembrane region" description="Helical" evidence="7">
    <location>
        <begin position="145"/>
        <end position="165"/>
    </location>
</feature>
<evidence type="ECO:0000256" key="7">
    <source>
        <dbReference type="RuleBase" id="RU363032"/>
    </source>
</evidence>
<comment type="subcellular location">
    <subcellularLocation>
        <location evidence="1 7">Cell membrane</location>
        <topology evidence="1 7">Multi-pass membrane protein</topology>
    </subcellularLocation>
</comment>
<evidence type="ECO:0000256" key="4">
    <source>
        <dbReference type="ARBA" id="ARBA00022692"/>
    </source>
</evidence>
<evidence type="ECO:0000256" key="3">
    <source>
        <dbReference type="ARBA" id="ARBA00022475"/>
    </source>
</evidence>
<evidence type="ECO:0000256" key="1">
    <source>
        <dbReference type="ARBA" id="ARBA00004651"/>
    </source>
</evidence>
<evidence type="ECO:0000256" key="6">
    <source>
        <dbReference type="ARBA" id="ARBA00023136"/>
    </source>
</evidence>